<dbReference type="Proteomes" id="UP000605201">
    <property type="component" value="Unassembled WGS sequence"/>
</dbReference>
<evidence type="ECO:0000313" key="2">
    <source>
        <dbReference type="EMBL" id="MBC8433868.1"/>
    </source>
</evidence>
<dbReference type="PROSITE" id="PS50293">
    <property type="entry name" value="TPR_REGION"/>
    <property type="match status" value="1"/>
</dbReference>
<dbReference type="InterPro" id="IPR043504">
    <property type="entry name" value="Peptidase_S1_PA_chymotrypsin"/>
</dbReference>
<evidence type="ECO:0000313" key="3">
    <source>
        <dbReference type="Proteomes" id="UP000605201"/>
    </source>
</evidence>
<reference evidence="2 3" key="1">
    <citation type="submission" date="2020-08" db="EMBL/GenBank/DDBJ databases">
        <title>Bridging the membrane lipid divide: bacteria of the FCB group superphylum have the potential to synthesize archaeal ether lipids.</title>
        <authorList>
            <person name="Villanueva L."/>
            <person name="Von Meijenfeldt F.A.B."/>
            <person name="Westbye A.B."/>
            <person name="Yadav S."/>
            <person name="Hopmans E.C."/>
            <person name="Dutilh B.E."/>
            <person name="Sinninghe Damste J.S."/>
        </authorList>
    </citation>
    <scope>NUCLEOTIDE SEQUENCE [LARGE SCALE GENOMIC DNA]</scope>
    <source>
        <strain evidence="2">NIOZ-UU17</strain>
    </source>
</reference>
<dbReference type="Pfam" id="PF14559">
    <property type="entry name" value="TPR_19"/>
    <property type="match status" value="2"/>
</dbReference>
<keyword evidence="1" id="KW-0802">TPR repeat</keyword>
<dbReference type="SMART" id="SM00028">
    <property type="entry name" value="TPR"/>
    <property type="match status" value="7"/>
</dbReference>
<feature type="repeat" description="TPR" evidence="1">
    <location>
        <begin position="448"/>
        <end position="481"/>
    </location>
</feature>
<proteinExistence type="predicted"/>
<dbReference type="Gene3D" id="1.25.40.10">
    <property type="entry name" value="Tetratricopeptide repeat domain"/>
    <property type="match status" value="2"/>
</dbReference>
<feature type="repeat" description="TPR" evidence="1">
    <location>
        <begin position="414"/>
        <end position="447"/>
    </location>
</feature>
<evidence type="ECO:0000256" key="1">
    <source>
        <dbReference type="PROSITE-ProRule" id="PRU00339"/>
    </source>
</evidence>
<comment type="caution">
    <text evidence="2">The sequence shown here is derived from an EMBL/GenBank/DDBJ whole genome shotgun (WGS) entry which is preliminary data.</text>
</comment>
<feature type="repeat" description="TPR" evidence="1">
    <location>
        <begin position="244"/>
        <end position="277"/>
    </location>
</feature>
<dbReference type="SUPFAM" id="SSF50494">
    <property type="entry name" value="Trypsin-like serine proteases"/>
    <property type="match status" value="1"/>
</dbReference>
<accession>A0A8J6TRG0</accession>
<dbReference type="InterPro" id="IPR001940">
    <property type="entry name" value="Peptidase_S1C"/>
</dbReference>
<dbReference type="PRINTS" id="PR00834">
    <property type="entry name" value="PROTEASES2C"/>
</dbReference>
<dbReference type="GO" id="GO:0006508">
    <property type="term" value="P:proteolysis"/>
    <property type="evidence" value="ECO:0007669"/>
    <property type="project" value="InterPro"/>
</dbReference>
<dbReference type="PROSITE" id="PS50005">
    <property type="entry name" value="TPR"/>
    <property type="match status" value="7"/>
</dbReference>
<dbReference type="Pfam" id="PF13365">
    <property type="entry name" value="Trypsin_2"/>
    <property type="match status" value="1"/>
</dbReference>
<dbReference type="InterPro" id="IPR009003">
    <property type="entry name" value="Peptidase_S1_PA"/>
</dbReference>
<organism evidence="2 3">
    <name type="scientific">Candidatus Desulfatibia vada</name>
    <dbReference type="NCBI Taxonomy" id="2841696"/>
    <lineage>
        <taxon>Bacteria</taxon>
        <taxon>Pseudomonadati</taxon>
        <taxon>Thermodesulfobacteriota</taxon>
        <taxon>Desulfobacteria</taxon>
        <taxon>Desulfobacterales</taxon>
        <taxon>Desulfobacterales incertae sedis</taxon>
        <taxon>Candidatus Desulfatibia</taxon>
    </lineage>
</organism>
<dbReference type="PANTHER" id="PTHR12558:SF13">
    <property type="entry name" value="CELL DIVISION CYCLE PROTEIN 27 HOMOLOG"/>
    <property type="match status" value="1"/>
</dbReference>
<dbReference type="PANTHER" id="PTHR12558">
    <property type="entry name" value="CELL DIVISION CYCLE 16,23,27"/>
    <property type="match status" value="1"/>
</dbReference>
<dbReference type="SUPFAM" id="SSF81901">
    <property type="entry name" value="HCP-like"/>
    <property type="match status" value="1"/>
</dbReference>
<dbReference type="PROSITE" id="PS51257">
    <property type="entry name" value="PROKAR_LIPOPROTEIN"/>
    <property type="match status" value="1"/>
</dbReference>
<dbReference type="Pfam" id="PF13431">
    <property type="entry name" value="TPR_17"/>
    <property type="match status" value="1"/>
</dbReference>
<dbReference type="EMBL" id="JACNIG010000347">
    <property type="protein sequence ID" value="MBC8433868.1"/>
    <property type="molecule type" value="Genomic_DNA"/>
</dbReference>
<dbReference type="Pfam" id="PF00515">
    <property type="entry name" value="TPR_1"/>
    <property type="match status" value="1"/>
</dbReference>
<feature type="repeat" description="TPR" evidence="1">
    <location>
        <begin position="346"/>
        <end position="379"/>
    </location>
</feature>
<dbReference type="GO" id="GO:0004252">
    <property type="term" value="F:serine-type endopeptidase activity"/>
    <property type="evidence" value="ECO:0007669"/>
    <property type="project" value="InterPro"/>
</dbReference>
<feature type="repeat" description="TPR" evidence="1">
    <location>
        <begin position="312"/>
        <end position="345"/>
    </location>
</feature>
<feature type="repeat" description="TPR" evidence="1">
    <location>
        <begin position="380"/>
        <end position="413"/>
    </location>
</feature>
<dbReference type="InterPro" id="IPR019734">
    <property type="entry name" value="TPR_rpt"/>
</dbReference>
<dbReference type="InterPro" id="IPR011990">
    <property type="entry name" value="TPR-like_helical_dom_sf"/>
</dbReference>
<gene>
    <name evidence="2" type="ORF">H8D96_18305</name>
</gene>
<dbReference type="Gene3D" id="2.40.10.10">
    <property type="entry name" value="Trypsin-like serine proteases"/>
    <property type="match status" value="2"/>
</dbReference>
<protein>
    <submittedName>
        <fullName evidence="2">Tetratricopeptide repeat protein</fullName>
    </submittedName>
</protein>
<feature type="repeat" description="TPR" evidence="1">
    <location>
        <begin position="278"/>
        <end position="311"/>
    </location>
</feature>
<dbReference type="AlphaFoldDB" id="A0A8J6TRG0"/>
<name>A0A8J6TRG0_9BACT</name>
<sequence>MKTILKYIKTVSLGLLTLSLITGCFSFRGQTLSRDADLVRLTGSVQRAVVKITVYDVEKKPVGIGSGFFVDKSGHLVTNYHVLKGAYTAEVTTYDGHKYPVQEILAQNEAADLIKVKVKIPEKGVYRVTVIPDVPAVAERIIVVGSPLGLDQTVSEGIVSAVREFPGIGRTFQMSAPVSMGSSGSPVINMHGKVIGVVSFISISGQNLNFAVAGQSVMNLKAEKTTKTLSEWTYSASRQKPRLAAELCKKGFEFSIQGKYKKALEYYKEAAAKSPDDAEAWLGLGSCYVGLEQPSAAIEAFKEATRFNPNKTQAHYYLGRYYQGLGRHKEALESYQTAVSIDRDYGPAYLGLAEIYSEQKRLDDEKEAFEQLLRIWPDYAASHYNMGIIYAKLKRYQDAINAYKRALAIDPEIPYTYYNMGVTYGIMGKSKEELAAYKQSIRIDPDFAPAHFNIGILYIYSGQKDAALEEYKILKRLDKDNADKLFDLIYK</sequence>